<sequence length="65" mass="6779">MVATATEKVVRLTTTMVATAKGVCLGTTMVATATEEVVHLNQTTIVTNDETSFVVGHTEPIAESA</sequence>
<reference evidence="1 2" key="1">
    <citation type="journal article" date="2018" name="Front. Plant Sci.">
        <title>Red Clover (Trifolium pratense) and Zigzag Clover (T. medium) - A Picture of Genomic Similarities and Differences.</title>
        <authorList>
            <person name="Dluhosova J."/>
            <person name="Istvanek J."/>
            <person name="Nedelnik J."/>
            <person name="Repkova J."/>
        </authorList>
    </citation>
    <scope>NUCLEOTIDE SEQUENCE [LARGE SCALE GENOMIC DNA]</scope>
    <source>
        <strain evidence="2">cv. 10/8</strain>
        <tissue evidence="1">Leaf</tissue>
    </source>
</reference>
<accession>A0A392U9F8</accession>
<feature type="non-terminal residue" evidence="1">
    <location>
        <position position="65"/>
    </location>
</feature>
<dbReference type="AlphaFoldDB" id="A0A392U9F8"/>
<protein>
    <submittedName>
        <fullName evidence="1">Uncharacterized protein</fullName>
    </submittedName>
</protein>
<evidence type="ECO:0000313" key="1">
    <source>
        <dbReference type="EMBL" id="MCI70012.1"/>
    </source>
</evidence>
<keyword evidence="2" id="KW-1185">Reference proteome</keyword>
<dbReference type="Proteomes" id="UP000265520">
    <property type="component" value="Unassembled WGS sequence"/>
</dbReference>
<name>A0A392U9F8_9FABA</name>
<evidence type="ECO:0000313" key="2">
    <source>
        <dbReference type="Proteomes" id="UP000265520"/>
    </source>
</evidence>
<organism evidence="1 2">
    <name type="scientific">Trifolium medium</name>
    <dbReference type="NCBI Taxonomy" id="97028"/>
    <lineage>
        <taxon>Eukaryota</taxon>
        <taxon>Viridiplantae</taxon>
        <taxon>Streptophyta</taxon>
        <taxon>Embryophyta</taxon>
        <taxon>Tracheophyta</taxon>
        <taxon>Spermatophyta</taxon>
        <taxon>Magnoliopsida</taxon>
        <taxon>eudicotyledons</taxon>
        <taxon>Gunneridae</taxon>
        <taxon>Pentapetalae</taxon>
        <taxon>rosids</taxon>
        <taxon>fabids</taxon>
        <taxon>Fabales</taxon>
        <taxon>Fabaceae</taxon>
        <taxon>Papilionoideae</taxon>
        <taxon>50 kb inversion clade</taxon>
        <taxon>NPAAA clade</taxon>
        <taxon>Hologalegina</taxon>
        <taxon>IRL clade</taxon>
        <taxon>Trifolieae</taxon>
        <taxon>Trifolium</taxon>
    </lineage>
</organism>
<comment type="caution">
    <text evidence="1">The sequence shown here is derived from an EMBL/GenBank/DDBJ whole genome shotgun (WGS) entry which is preliminary data.</text>
</comment>
<dbReference type="EMBL" id="LXQA010767042">
    <property type="protein sequence ID" value="MCI70012.1"/>
    <property type="molecule type" value="Genomic_DNA"/>
</dbReference>
<proteinExistence type="predicted"/>